<gene>
    <name evidence="5" type="ORF">EII40_12785</name>
</gene>
<dbReference type="InterPro" id="IPR011256">
    <property type="entry name" value="Reg_factor_effector_dom_sf"/>
</dbReference>
<evidence type="ECO:0000256" key="2">
    <source>
        <dbReference type="ARBA" id="ARBA00023125"/>
    </source>
</evidence>
<evidence type="ECO:0000313" key="5">
    <source>
        <dbReference type="EMBL" id="RRD57665.1"/>
    </source>
</evidence>
<dbReference type="AlphaFoldDB" id="A0A3P1XGT0"/>
<accession>A0A3P1XGT0</accession>
<name>A0A3P1XGT0_TANFO</name>
<reference evidence="5 6" key="1">
    <citation type="submission" date="2018-11" db="EMBL/GenBank/DDBJ databases">
        <title>Genomes From Bacteria Associated with the Canine Oral Cavity: a Test Case for Automated Genome-Based Taxonomic Assignment.</title>
        <authorList>
            <person name="Coil D.A."/>
            <person name="Jospin G."/>
            <person name="Darling A.E."/>
            <person name="Wallis C."/>
            <person name="Davis I.J."/>
            <person name="Harris S."/>
            <person name="Eisen J.A."/>
            <person name="Holcombe L.J."/>
            <person name="O'Flynn C."/>
        </authorList>
    </citation>
    <scope>NUCLEOTIDE SEQUENCE [LARGE SCALE GENOMIC DNA]</scope>
    <source>
        <strain evidence="5 6">OH2617_COT-023</strain>
    </source>
</reference>
<feature type="domain" description="HTH araC/xylS-type" evidence="4">
    <location>
        <begin position="14"/>
        <end position="112"/>
    </location>
</feature>
<keyword evidence="3" id="KW-0804">Transcription</keyword>
<dbReference type="SMART" id="SM00342">
    <property type="entry name" value="HTH_ARAC"/>
    <property type="match status" value="1"/>
</dbReference>
<evidence type="ECO:0000259" key="4">
    <source>
        <dbReference type="PROSITE" id="PS01124"/>
    </source>
</evidence>
<evidence type="ECO:0000256" key="1">
    <source>
        <dbReference type="ARBA" id="ARBA00023015"/>
    </source>
</evidence>
<comment type="caution">
    <text evidence="5">The sequence shown here is derived from an EMBL/GenBank/DDBJ whole genome shotgun (WGS) entry which is preliminary data.</text>
</comment>
<dbReference type="PROSITE" id="PS01124">
    <property type="entry name" value="HTH_ARAC_FAMILY_2"/>
    <property type="match status" value="1"/>
</dbReference>
<dbReference type="EMBL" id="RQYS01000076">
    <property type="protein sequence ID" value="RRD57665.1"/>
    <property type="molecule type" value="Genomic_DNA"/>
</dbReference>
<dbReference type="InterPro" id="IPR050908">
    <property type="entry name" value="SmbC-like"/>
</dbReference>
<dbReference type="PRINTS" id="PR00032">
    <property type="entry name" value="HTHARAC"/>
</dbReference>
<dbReference type="InterPro" id="IPR018060">
    <property type="entry name" value="HTH_AraC"/>
</dbReference>
<dbReference type="PANTHER" id="PTHR40055">
    <property type="entry name" value="TRANSCRIPTIONAL REGULATOR YGIV-RELATED"/>
    <property type="match status" value="1"/>
</dbReference>
<dbReference type="GO" id="GO:0003700">
    <property type="term" value="F:DNA-binding transcription factor activity"/>
    <property type="evidence" value="ECO:0007669"/>
    <property type="project" value="InterPro"/>
</dbReference>
<evidence type="ECO:0000313" key="6">
    <source>
        <dbReference type="Proteomes" id="UP000278609"/>
    </source>
</evidence>
<dbReference type="InterPro" id="IPR020449">
    <property type="entry name" value="Tscrpt_reg_AraC-type_HTH"/>
</dbReference>
<keyword evidence="1" id="KW-0805">Transcription regulation</keyword>
<keyword evidence="2" id="KW-0238">DNA-binding</keyword>
<dbReference type="InterPro" id="IPR010499">
    <property type="entry name" value="AraC_E-bd"/>
</dbReference>
<proteinExistence type="predicted"/>
<dbReference type="Proteomes" id="UP000278609">
    <property type="component" value="Unassembled WGS sequence"/>
</dbReference>
<dbReference type="InterPro" id="IPR009057">
    <property type="entry name" value="Homeodomain-like_sf"/>
</dbReference>
<dbReference type="GO" id="GO:0043565">
    <property type="term" value="F:sequence-specific DNA binding"/>
    <property type="evidence" value="ECO:0007669"/>
    <property type="project" value="InterPro"/>
</dbReference>
<organism evidence="5 6">
    <name type="scientific">Tannerella forsythia</name>
    <name type="common">Bacteroides forsythus</name>
    <dbReference type="NCBI Taxonomy" id="28112"/>
    <lineage>
        <taxon>Bacteria</taxon>
        <taxon>Pseudomonadati</taxon>
        <taxon>Bacteroidota</taxon>
        <taxon>Bacteroidia</taxon>
        <taxon>Bacteroidales</taxon>
        <taxon>Tannerellaceae</taxon>
        <taxon>Tannerella</taxon>
    </lineage>
</organism>
<dbReference type="OrthoDB" id="9816011at2"/>
<dbReference type="PROSITE" id="PS00041">
    <property type="entry name" value="HTH_ARAC_FAMILY_1"/>
    <property type="match status" value="1"/>
</dbReference>
<dbReference type="Pfam" id="PF06445">
    <property type="entry name" value="GyrI-like"/>
    <property type="match status" value="1"/>
</dbReference>
<dbReference type="Gene3D" id="1.10.10.60">
    <property type="entry name" value="Homeodomain-like"/>
    <property type="match status" value="2"/>
</dbReference>
<dbReference type="InterPro" id="IPR018062">
    <property type="entry name" value="HTH_AraC-typ_CS"/>
</dbReference>
<dbReference type="Gene3D" id="3.20.80.10">
    <property type="entry name" value="Regulatory factor, effector binding domain"/>
    <property type="match status" value="1"/>
</dbReference>
<dbReference type="SMART" id="SM00871">
    <property type="entry name" value="AraC_E_bind"/>
    <property type="match status" value="1"/>
</dbReference>
<dbReference type="SUPFAM" id="SSF55136">
    <property type="entry name" value="Probable bacterial effector-binding domain"/>
    <property type="match status" value="1"/>
</dbReference>
<sequence length="280" mass="32173">MKQDTEEFYQETANRIMDFVHTNLHEPLSTEQIAVELNLSQRQLSRIVYSVFGEPLSTYIVRERLEKAVLCMQMQEQTLTELSEKVGYDNPQSFSKAFKKHFGIAPKAYLARLEEHLQVFRNEGKVISFPAEVVDFEGLDLAYIRIAGRYGAAEAYRIGWKKLLQYLSDRRELNETTRFIGLSFDDPNVTAAEYCRFYACASVSNLLPPRGAIGRLFLPAGRYAVYTLRGSYSDLQTAYNEITANSPYPIRFAIPFEEYIDYSEENPESGSTKIYLPIKL</sequence>
<dbReference type="SUPFAM" id="SSF46689">
    <property type="entry name" value="Homeodomain-like"/>
    <property type="match status" value="2"/>
</dbReference>
<dbReference type="PANTHER" id="PTHR40055:SF1">
    <property type="entry name" value="TRANSCRIPTIONAL REGULATOR YGIV-RELATED"/>
    <property type="match status" value="1"/>
</dbReference>
<protein>
    <submittedName>
        <fullName evidence="5">AraC family transcriptional regulator</fullName>
    </submittedName>
</protein>
<dbReference type="InterPro" id="IPR029442">
    <property type="entry name" value="GyrI-like"/>
</dbReference>
<dbReference type="Pfam" id="PF12833">
    <property type="entry name" value="HTH_18"/>
    <property type="match status" value="1"/>
</dbReference>
<evidence type="ECO:0000256" key="3">
    <source>
        <dbReference type="ARBA" id="ARBA00023163"/>
    </source>
</evidence>